<accession>A0A2P2C4I5</accession>
<reference evidence="2" key="1">
    <citation type="submission" date="2015-08" db="EMBL/GenBank/DDBJ databases">
        <authorList>
            <person name="Babu N.S."/>
            <person name="Beckwith C.J."/>
            <person name="Beseler K.G."/>
            <person name="Brison A."/>
            <person name="Carone J.V."/>
            <person name="Caskin T.P."/>
            <person name="Diamond M."/>
            <person name="Durham M.E."/>
            <person name="Foxe J.M."/>
            <person name="Go M."/>
            <person name="Henderson B.A."/>
            <person name="Jones I.B."/>
            <person name="McGettigan J.A."/>
            <person name="Micheletti S.J."/>
            <person name="Nasrallah M.E."/>
            <person name="Ortiz D."/>
            <person name="Piller C.R."/>
            <person name="Privatt S.R."/>
            <person name="Schneider S.L."/>
            <person name="Sharp S."/>
            <person name="Smith T.C."/>
            <person name="Stanton J.D."/>
            <person name="Ullery H.E."/>
            <person name="Wilson R.J."/>
            <person name="Serrano M.G."/>
            <person name="Buck G."/>
            <person name="Lee V."/>
            <person name="Wang Y."/>
            <person name="Carvalho R."/>
            <person name="Voegtly L."/>
            <person name="Shi R."/>
            <person name="Duckworth R."/>
            <person name="Johnson A."/>
            <person name="Loviza R."/>
            <person name="Walstead R."/>
            <person name="Shah Z."/>
            <person name="Kiflezghi M."/>
            <person name="Wade K."/>
            <person name="Ball S.L."/>
            <person name="Bradley K.W."/>
            <person name="Asai D.J."/>
            <person name="Bowman C.A."/>
            <person name="Russell D.A."/>
            <person name="Pope W.H."/>
            <person name="Jacobs-Sera D."/>
            <person name="Hendrix R.W."/>
            <person name="Hatfull G.F."/>
        </authorList>
    </citation>
    <scope>NUCLEOTIDE SEQUENCE</scope>
</reference>
<proteinExistence type="predicted"/>
<gene>
    <name evidence="2" type="ORF">NOCA1120278</name>
</gene>
<dbReference type="EMBL" id="CZKB01000004">
    <property type="protein sequence ID" value="CUR56938.1"/>
    <property type="molecule type" value="Genomic_DNA"/>
</dbReference>
<feature type="compositionally biased region" description="Basic residues" evidence="1">
    <location>
        <begin position="131"/>
        <end position="143"/>
    </location>
</feature>
<sequence>MGDQRLERCRVVGQRLLGQDVCGRRAQQALGEVHVGAGRRGDDVQVGRRQPTVIDGADDGVHVVVRCVAGAPHARAGRWGRIDDACDIKCGVLGDDPKVHLTDDAEPDQDDGSHGGGIPVRSRTVVRAFVHHGRHRSQARRARATAGGGARPPRRGRPSRGRGQAVAGNATPVLAWQR</sequence>
<dbReference type="AlphaFoldDB" id="A0A2P2C4I5"/>
<protein>
    <submittedName>
        <fullName evidence="2">Uncharacterized protein</fullName>
    </submittedName>
</protein>
<name>A0A2P2C4I5_9ZZZZ</name>
<evidence type="ECO:0000256" key="1">
    <source>
        <dbReference type="SAM" id="MobiDB-lite"/>
    </source>
</evidence>
<feature type="region of interest" description="Disordered" evidence="1">
    <location>
        <begin position="101"/>
        <end position="120"/>
    </location>
</feature>
<organism evidence="2">
    <name type="scientific">metagenome</name>
    <dbReference type="NCBI Taxonomy" id="256318"/>
    <lineage>
        <taxon>unclassified sequences</taxon>
        <taxon>metagenomes</taxon>
    </lineage>
</organism>
<evidence type="ECO:0000313" key="2">
    <source>
        <dbReference type="EMBL" id="CUR56938.1"/>
    </source>
</evidence>
<feature type="region of interest" description="Disordered" evidence="1">
    <location>
        <begin position="131"/>
        <end position="178"/>
    </location>
</feature>